<keyword evidence="5" id="KW-1185">Reference proteome</keyword>
<dbReference type="InterPro" id="IPR011107">
    <property type="entry name" value="PPI_Ypi1"/>
</dbReference>
<dbReference type="EMBL" id="CAJVPJ010002469">
    <property type="protein sequence ID" value="CAG8622168.1"/>
    <property type="molecule type" value="Genomic_DNA"/>
</dbReference>
<comment type="subcellular location">
    <subcellularLocation>
        <location evidence="2">Nucleus</location>
    </subcellularLocation>
</comment>
<dbReference type="Pfam" id="PF07491">
    <property type="entry name" value="PPI_Ypi1"/>
    <property type="match status" value="1"/>
</dbReference>
<evidence type="ECO:0000256" key="2">
    <source>
        <dbReference type="RuleBase" id="RU367162"/>
    </source>
</evidence>
<comment type="function">
    <text evidence="2">Regulator of type 1 phosphatases which maintains protein phosphatase activity under strict control.</text>
</comment>
<proteinExistence type="inferred from homology"/>
<keyword evidence="2" id="KW-0539">Nucleus</keyword>
<dbReference type="GO" id="GO:0005634">
    <property type="term" value="C:nucleus"/>
    <property type="evidence" value="ECO:0007669"/>
    <property type="project" value="UniProtKB-SubCell"/>
</dbReference>
<feature type="compositionally biased region" description="Basic and acidic residues" evidence="3">
    <location>
        <begin position="102"/>
        <end position="114"/>
    </location>
</feature>
<organism evidence="4 5">
    <name type="scientific">Paraglomus occultum</name>
    <dbReference type="NCBI Taxonomy" id="144539"/>
    <lineage>
        <taxon>Eukaryota</taxon>
        <taxon>Fungi</taxon>
        <taxon>Fungi incertae sedis</taxon>
        <taxon>Mucoromycota</taxon>
        <taxon>Glomeromycotina</taxon>
        <taxon>Glomeromycetes</taxon>
        <taxon>Paraglomerales</taxon>
        <taxon>Paraglomeraceae</taxon>
        <taxon>Paraglomus</taxon>
    </lineage>
</organism>
<feature type="region of interest" description="Disordered" evidence="3">
    <location>
        <begin position="84"/>
        <end position="151"/>
    </location>
</feature>
<dbReference type="GO" id="GO:0004865">
    <property type="term" value="F:protein serine/threonine phosphatase inhibitor activity"/>
    <property type="evidence" value="ECO:0007669"/>
    <property type="project" value="UniProtKB-UniRule"/>
</dbReference>
<dbReference type="Proteomes" id="UP000789572">
    <property type="component" value="Unassembled WGS sequence"/>
</dbReference>
<feature type="compositionally biased region" description="Basic and acidic residues" evidence="3">
    <location>
        <begin position="128"/>
        <end position="145"/>
    </location>
</feature>
<protein>
    <recommendedName>
        <fullName evidence="2">Type 1 phosphatases regulator</fullName>
    </recommendedName>
</protein>
<dbReference type="OrthoDB" id="307488at2759"/>
<dbReference type="AlphaFoldDB" id="A0A9N9D4H5"/>
<reference evidence="4" key="1">
    <citation type="submission" date="2021-06" db="EMBL/GenBank/DDBJ databases">
        <authorList>
            <person name="Kallberg Y."/>
            <person name="Tangrot J."/>
            <person name="Rosling A."/>
        </authorList>
    </citation>
    <scope>NUCLEOTIDE SEQUENCE</scope>
    <source>
        <strain evidence="4">IA702</strain>
    </source>
</reference>
<feature type="compositionally biased region" description="Basic residues" evidence="3">
    <location>
        <begin position="118"/>
        <end position="127"/>
    </location>
</feature>
<evidence type="ECO:0000313" key="4">
    <source>
        <dbReference type="EMBL" id="CAG8622168.1"/>
    </source>
</evidence>
<comment type="similarity">
    <text evidence="1 2">Belongs to the YPI1 family.</text>
</comment>
<dbReference type="GO" id="GO:0008157">
    <property type="term" value="F:protein phosphatase 1 binding"/>
    <property type="evidence" value="ECO:0007669"/>
    <property type="project" value="TreeGrafter"/>
</dbReference>
<evidence type="ECO:0000313" key="5">
    <source>
        <dbReference type="Proteomes" id="UP000789572"/>
    </source>
</evidence>
<evidence type="ECO:0000256" key="1">
    <source>
        <dbReference type="ARBA" id="ARBA00005605"/>
    </source>
</evidence>
<dbReference type="PANTHER" id="PTHR20835:SF0">
    <property type="entry name" value="E3 UBIQUITIN-PROTEIN LIGASE PPP1R11"/>
    <property type="match status" value="1"/>
</dbReference>
<comment type="caution">
    <text evidence="4">The sequence shown here is derived from an EMBL/GenBank/DDBJ whole genome shotgun (WGS) entry which is preliminary data.</text>
</comment>
<dbReference type="PANTHER" id="PTHR20835">
    <property type="entry name" value="E3 UBIQUITIN-PROTEIN LIGASE PPP1R11-RELATED"/>
    <property type="match status" value="1"/>
</dbReference>
<name>A0A9N9D4H5_9GLOM</name>
<accession>A0A9N9D4H5</accession>
<gene>
    <name evidence="4" type="ORF">POCULU_LOCUS8474</name>
</gene>
<sequence length="151" mass="16723">MAAGLPRTYNGTRTLTLVQTDLEDTGQDSANEESSRSAIAGTLILRGGNIAQDRKVKWDESVIDNEGANKKKSKICCIYHRPRAFGESSDDSDSSSSGTDSESDHGHCHDDHHCHNGQGKRKHKSRLDKRPNAYERQPRYKDRSKPPTGST</sequence>
<evidence type="ECO:0000256" key="3">
    <source>
        <dbReference type="SAM" id="MobiDB-lite"/>
    </source>
</evidence>